<keyword evidence="4 7" id="KW-0472">Membrane</keyword>
<comment type="similarity">
    <text evidence="5">Belongs to the SAT4 family.</text>
</comment>
<dbReference type="EMBL" id="ML976615">
    <property type="protein sequence ID" value="KAF1848181.1"/>
    <property type="molecule type" value="Genomic_DNA"/>
</dbReference>
<dbReference type="Pfam" id="PF20684">
    <property type="entry name" value="Fung_rhodopsin"/>
    <property type="match status" value="1"/>
</dbReference>
<feature type="transmembrane region" description="Helical" evidence="7">
    <location>
        <begin position="175"/>
        <end position="194"/>
    </location>
</feature>
<evidence type="ECO:0000259" key="8">
    <source>
        <dbReference type="Pfam" id="PF20684"/>
    </source>
</evidence>
<name>A0A9P4LAA5_9PLEO</name>
<evidence type="ECO:0000256" key="6">
    <source>
        <dbReference type="SAM" id="MobiDB-lite"/>
    </source>
</evidence>
<accession>A0A9P4LAA5</accession>
<gene>
    <name evidence="9" type="ORF">K460DRAFT_364149</name>
</gene>
<evidence type="ECO:0000256" key="1">
    <source>
        <dbReference type="ARBA" id="ARBA00004141"/>
    </source>
</evidence>
<dbReference type="PANTHER" id="PTHR33048">
    <property type="entry name" value="PTH11-LIKE INTEGRAL MEMBRANE PROTEIN (AFU_ORTHOLOGUE AFUA_5G11245)"/>
    <property type="match status" value="1"/>
</dbReference>
<feature type="transmembrane region" description="Helical" evidence="7">
    <location>
        <begin position="127"/>
        <end position="149"/>
    </location>
</feature>
<keyword evidence="10" id="KW-1185">Reference proteome</keyword>
<proteinExistence type="inferred from homology"/>
<dbReference type="InterPro" id="IPR049326">
    <property type="entry name" value="Rhodopsin_dom_fungi"/>
</dbReference>
<evidence type="ECO:0000256" key="5">
    <source>
        <dbReference type="ARBA" id="ARBA00038359"/>
    </source>
</evidence>
<organism evidence="9 10">
    <name type="scientific">Cucurbitaria berberidis CBS 394.84</name>
    <dbReference type="NCBI Taxonomy" id="1168544"/>
    <lineage>
        <taxon>Eukaryota</taxon>
        <taxon>Fungi</taxon>
        <taxon>Dikarya</taxon>
        <taxon>Ascomycota</taxon>
        <taxon>Pezizomycotina</taxon>
        <taxon>Dothideomycetes</taxon>
        <taxon>Pleosporomycetidae</taxon>
        <taxon>Pleosporales</taxon>
        <taxon>Pleosporineae</taxon>
        <taxon>Cucurbitariaceae</taxon>
        <taxon>Cucurbitaria</taxon>
    </lineage>
</organism>
<evidence type="ECO:0000313" key="10">
    <source>
        <dbReference type="Proteomes" id="UP000800039"/>
    </source>
</evidence>
<evidence type="ECO:0000256" key="7">
    <source>
        <dbReference type="SAM" id="Phobius"/>
    </source>
</evidence>
<evidence type="ECO:0000256" key="2">
    <source>
        <dbReference type="ARBA" id="ARBA00022692"/>
    </source>
</evidence>
<comment type="subcellular location">
    <subcellularLocation>
        <location evidence="1">Membrane</location>
        <topology evidence="1">Multi-pass membrane protein</topology>
    </subcellularLocation>
</comment>
<feature type="region of interest" description="Disordered" evidence="6">
    <location>
        <begin position="276"/>
        <end position="366"/>
    </location>
</feature>
<comment type="caution">
    <text evidence="9">The sequence shown here is derived from an EMBL/GenBank/DDBJ whole genome shotgun (WGS) entry which is preliminary data.</text>
</comment>
<feature type="transmembrane region" description="Helical" evidence="7">
    <location>
        <begin position="91"/>
        <end position="115"/>
    </location>
</feature>
<dbReference type="GeneID" id="63850205"/>
<feature type="domain" description="Rhodopsin" evidence="8">
    <location>
        <begin position="31"/>
        <end position="267"/>
    </location>
</feature>
<keyword evidence="3 7" id="KW-1133">Transmembrane helix</keyword>
<sequence length="384" mass="43050">MIFEAYPEEQRDLRWVTISLATLSSLLLLFRIVTTIRNRGWLGLEDVFVIASNLFLILFAAFVFKATTYGFGMRVVDIKRTGGNVTTAMKFFWLTQSFYTLTNGLNKMAFLALYYRIFPMKRFRQACIFLMAVSIGWTVSFLFVCIFQCTPINRVYNRKIPGTCINFFWHRWTNAILNILTDCSIFILPMPVIYRLNMSTGSRIGLVVLFSMGFFICLTTALRMATLPLTLRTKEPTYESAPTNLWSFIEAAVGVICACLISLRKSISSIWPKKWRSHKGTSGQYHQYGVEGSSGQGLGASRPRNKTANGNTYPMGDVKTGGRGRPDTYASISPSESQERIIEGAKTSAHVTTTSRSRSGSASGSEDIAMQGIKVTTDVKVVRE</sequence>
<evidence type="ECO:0000256" key="3">
    <source>
        <dbReference type="ARBA" id="ARBA00022989"/>
    </source>
</evidence>
<dbReference type="RefSeq" id="XP_040790744.1">
    <property type="nucleotide sequence ID" value="XM_040932954.1"/>
</dbReference>
<dbReference type="OrthoDB" id="5413793at2759"/>
<feature type="transmembrane region" description="Helical" evidence="7">
    <location>
        <begin position="206"/>
        <end position="225"/>
    </location>
</feature>
<keyword evidence="2 7" id="KW-0812">Transmembrane</keyword>
<dbReference type="InterPro" id="IPR052337">
    <property type="entry name" value="SAT4-like"/>
</dbReference>
<evidence type="ECO:0000256" key="4">
    <source>
        <dbReference type="ARBA" id="ARBA00023136"/>
    </source>
</evidence>
<reference evidence="9" key="1">
    <citation type="submission" date="2020-01" db="EMBL/GenBank/DDBJ databases">
        <authorList>
            <consortium name="DOE Joint Genome Institute"/>
            <person name="Haridas S."/>
            <person name="Albert R."/>
            <person name="Binder M."/>
            <person name="Bloem J."/>
            <person name="Labutti K."/>
            <person name="Salamov A."/>
            <person name="Andreopoulos B."/>
            <person name="Baker S.E."/>
            <person name="Barry K."/>
            <person name="Bills G."/>
            <person name="Bluhm B.H."/>
            <person name="Cannon C."/>
            <person name="Castanera R."/>
            <person name="Culley D.E."/>
            <person name="Daum C."/>
            <person name="Ezra D."/>
            <person name="Gonzalez J.B."/>
            <person name="Henrissat B."/>
            <person name="Kuo A."/>
            <person name="Liang C."/>
            <person name="Lipzen A."/>
            <person name="Lutzoni F."/>
            <person name="Magnuson J."/>
            <person name="Mondo S."/>
            <person name="Nolan M."/>
            <person name="Ohm R."/>
            <person name="Pangilinan J."/>
            <person name="Park H.-J."/>
            <person name="Ramirez L."/>
            <person name="Alfaro M."/>
            <person name="Sun H."/>
            <person name="Tritt A."/>
            <person name="Yoshinaga Y."/>
            <person name="Zwiers L.-H."/>
            <person name="Turgeon B.G."/>
            <person name="Goodwin S.B."/>
            <person name="Spatafora J.W."/>
            <person name="Crous P.W."/>
            <person name="Grigoriev I.V."/>
        </authorList>
    </citation>
    <scope>NUCLEOTIDE SEQUENCE</scope>
    <source>
        <strain evidence="9">CBS 394.84</strain>
    </source>
</reference>
<evidence type="ECO:0000313" key="9">
    <source>
        <dbReference type="EMBL" id="KAF1848181.1"/>
    </source>
</evidence>
<dbReference type="PANTHER" id="PTHR33048:SF47">
    <property type="entry name" value="INTEGRAL MEMBRANE PROTEIN-RELATED"/>
    <property type="match status" value="1"/>
</dbReference>
<feature type="transmembrane region" description="Helical" evidence="7">
    <location>
        <begin position="245"/>
        <end position="263"/>
    </location>
</feature>
<dbReference type="GO" id="GO:0016020">
    <property type="term" value="C:membrane"/>
    <property type="evidence" value="ECO:0007669"/>
    <property type="project" value="UniProtKB-SubCell"/>
</dbReference>
<dbReference type="AlphaFoldDB" id="A0A9P4LAA5"/>
<feature type="transmembrane region" description="Helical" evidence="7">
    <location>
        <begin position="46"/>
        <end position="71"/>
    </location>
</feature>
<dbReference type="Proteomes" id="UP000800039">
    <property type="component" value="Unassembled WGS sequence"/>
</dbReference>
<protein>
    <recommendedName>
        <fullName evidence="8">Rhodopsin domain-containing protein</fullName>
    </recommendedName>
</protein>
<feature type="compositionally biased region" description="Low complexity" evidence="6">
    <location>
        <begin position="352"/>
        <end position="365"/>
    </location>
</feature>
<feature type="transmembrane region" description="Helical" evidence="7">
    <location>
        <begin position="15"/>
        <end position="34"/>
    </location>
</feature>